<name>A0A381QYS7_9ZZZZ</name>
<dbReference type="EMBL" id="UINC01001563">
    <property type="protein sequence ID" value="SUZ83718.1"/>
    <property type="molecule type" value="Genomic_DNA"/>
</dbReference>
<accession>A0A381QYS7</accession>
<proteinExistence type="predicted"/>
<gene>
    <name evidence="1" type="ORF">METZ01_LOCUS36572</name>
</gene>
<organism evidence="1">
    <name type="scientific">marine metagenome</name>
    <dbReference type="NCBI Taxonomy" id="408172"/>
    <lineage>
        <taxon>unclassified sequences</taxon>
        <taxon>metagenomes</taxon>
        <taxon>ecological metagenomes</taxon>
    </lineage>
</organism>
<reference evidence="1" key="1">
    <citation type="submission" date="2018-05" db="EMBL/GenBank/DDBJ databases">
        <authorList>
            <person name="Lanie J.A."/>
            <person name="Ng W.-L."/>
            <person name="Kazmierczak K.M."/>
            <person name="Andrzejewski T.M."/>
            <person name="Davidsen T.M."/>
            <person name="Wayne K.J."/>
            <person name="Tettelin H."/>
            <person name="Glass J.I."/>
            <person name="Rusch D."/>
            <person name="Podicherti R."/>
            <person name="Tsui H.-C.T."/>
            <person name="Winkler M.E."/>
        </authorList>
    </citation>
    <scope>NUCLEOTIDE SEQUENCE</scope>
</reference>
<evidence type="ECO:0000313" key="1">
    <source>
        <dbReference type="EMBL" id="SUZ83718.1"/>
    </source>
</evidence>
<dbReference type="AlphaFoldDB" id="A0A381QYS7"/>
<sequence>MIARIIFILSYSLLIDIKVVSVPGPAINGKAMGTIDAVFGFLSLYKLIPRIISVAMKSIMIEPATAKELISTPSRFKIISPRYKNSIIIPSEIIDAFSDSIILYFSRRTKINGMFPITSITAKSIIDAEKNSLIFIFIFLI</sequence>
<protein>
    <submittedName>
        <fullName evidence="1">Uncharacterized protein</fullName>
    </submittedName>
</protein>